<dbReference type="Proteomes" id="UP000308730">
    <property type="component" value="Unassembled WGS sequence"/>
</dbReference>
<feature type="region of interest" description="Disordered" evidence="1">
    <location>
        <begin position="1082"/>
        <end position="1152"/>
    </location>
</feature>
<dbReference type="InterPro" id="IPR004242">
    <property type="entry name" value="Transposase_21"/>
</dbReference>
<feature type="domain" description="DUF6532" evidence="2">
    <location>
        <begin position="1152"/>
        <end position="1274"/>
    </location>
</feature>
<evidence type="ECO:0000256" key="1">
    <source>
        <dbReference type="SAM" id="MobiDB-lite"/>
    </source>
</evidence>
<reference evidence="3 4" key="1">
    <citation type="submission" date="2019-02" db="EMBL/GenBank/DDBJ databases">
        <title>Genome sequencing of the rare red list fungi Antrodiella citrinella (Flaviporus citrinellus).</title>
        <authorList>
            <person name="Buettner E."/>
            <person name="Kellner H."/>
        </authorList>
    </citation>
    <scope>NUCLEOTIDE SEQUENCE [LARGE SCALE GENOMIC DNA]</scope>
    <source>
        <strain evidence="3 4">DSM 108506</strain>
    </source>
</reference>
<dbReference type="Pfam" id="PF20149">
    <property type="entry name" value="DUF6532"/>
    <property type="match status" value="1"/>
</dbReference>
<organism evidence="3 4">
    <name type="scientific">Antrodiella citrinella</name>
    <dbReference type="NCBI Taxonomy" id="2447956"/>
    <lineage>
        <taxon>Eukaryota</taxon>
        <taxon>Fungi</taxon>
        <taxon>Dikarya</taxon>
        <taxon>Basidiomycota</taxon>
        <taxon>Agaricomycotina</taxon>
        <taxon>Agaricomycetes</taxon>
        <taxon>Polyporales</taxon>
        <taxon>Steccherinaceae</taxon>
        <taxon>Antrodiella</taxon>
    </lineage>
</organism>
<protein>
    <recommendedName>
        <fullName evidence="2">DUF6532 domain-containing protein</fullName>
    </recommendedName>
</protein>
<feature type="region of interest" description="Disordered" evidence="1">
    <location>
        <begin position="67"/>
        <end position="97"/>
    </location>
</feature>
<feature type="compositionally biased region" description="Acidic residues" evidence="1">
    <location>
        <begin position="1084"/>
        <end position="1095"/>
    </location>
</feature>
<accession>A0A4S4M141</accession>
<dbReference type="PANTHER" id="PTHR46579:SF1">
    <property type="entry name" value="F5_8 TYPE C DOMAIN-CONTAINING PROTEIN"/>
    <property type="match status" value="1"/>
</dbReference>
<dbReference type="PANTHER" id="PTHR46579">
    <property type="entry name" value="F5/8 TYPE C DOMAIN-CONTAINING PROTEIN-RELATED"/>
    <property type="match status" value="1"/>
</dbReference>
<feature type="compositionally biased region" description="Basic and acidic residues" evidence="1">
    <location>
        <begin position="1116"/>
        <end position="1127"/>
    </location>
</feature>
<dbReference type="OrthoDB" id="2404451at2759"/>
<comment type="caution">
    <text evidence="3">The sequence shown here is derived from an EMBL/GenBank/DDBJ whole genome shotgun (WGS) entry which is preliminary data.</text>
</comment>
<proteinExistence type="predicted"/>
<feature type="compositionally biased region" description="Polar residues" evidence="1">
    <location>
        <begin position="69"/>
        <end position="88"/>
    </location>
</feature>
<name>A0A4S4M141_9APHY</name>
<dbReference type="EMBL" id="SGPM01000608">
    <property type="protein sequence ID" value="THH18137.1"/>
    <property type="molecule type" value="Genomic_DNA"/>
</dbReference>
<evidence type="ECO:0000259" key="2">
    <source>
        <dbReference type="Pfam" id="PF20149"/>
    </source>
</evidence>
<keyword evidence="4" id="KW-1185">Reference proteome</keyword>
<gene>
    <name evidence="3" type="ORF">EUX98_g9005</name>
</gene>
<dbReference type="InterPro" id="IPR045341">
    <property type="entry name" value="DUF6532"/>
</dbReference>
<dbReference type="Pfam" id="PF02992">
    <property type="entry name" value="Transposase_21"/>
    <property type="match status" value="1"/>
</dbReference>
<evidence type="ECO:0000313" key="3">
    <source>
        <dbReference type="EMBL" id="THH18137.1"/>
    </source>
</evidence>
<sequence length="1325" mass="148767">MPGHATGKVICSCCQKLVTSRTEYNHRKRKLLNTDSLAGDEQEEGLRVPANGQRVKVPWRLPELRVVPTNHNIPGSRPPSHNTASGSRNPEGDFQEDPAINADHMDVDPPGVEFPGAAHAEPTYIPVRHHATVEDEEEEEEEGEDDEDVAVEDVDAAASVWEELAESLIRETQLSKDDLSEEDIAYLRVFALRVNNHMSGNLFGQLPFAFPEAALASWKTIVYDCCINSCCCYVGPHTEAQQCLYCKEPRYNASGQPRQRFVYIPIIPRLQAFFSNQRMSQTMQYRATEHVHDPDKIQDVFDSEVYRSLLGKKVTINGKTLSHTFFNDKRDVALGLSTDGFAPFRRRKKTTWPLILFNYNLPPDIRFHIQHILSLGIIPGPKKPVDFDSFLWPAVQELLRLERGVHTYDRCSDEFWMLRAYLILVFGDIPAVSLMMRMKGHNGLCPCRTCNILGVRVPNSRKTTHYVPLCRDQLPRPPDGTNPTYDPSDLPIRTQEELLAQAREVEDAPSAAAAERLAKAYGVKGVPLLSVLSSLNFPYSFPYDFMHLLWENVVKNLMLFWTGDYKKLDEGSEEYEIDAKVWEAIGKASEAAGSTIPYAFTSARPPNVATDKTSWTADSRSFWALYMGPVFLQGRFKRPKYYHHFIKLVKLLNLCLQFEITKAEVEELRVGFVEWVKEYERFYYQNDPQRLSACPLTIHALLHVADSIIKAGPVWASWARRFPYASMNRYILNHARLQQVKLMYDMQQILSLKAPPKSSVGTNVPGYTTLALLPPHRESIPFDSIDKGTFDKIVGALCTRFESSPAHVKVALNSATFQEWSKVQILGGGDLIRTAAVDRMSEDSREASFVRYELLVDRNARFPNRPVILQKETFFGHLQKIYHLTLPNEPLGRVRRPSAQLPPPSVLTPITVLLAVIRAYPTTERHSTLDIHYHTSSGNLDVVDMTTLSCLVARFRVAENSPKWAVIDRSGSLARALYVEPEAAPVWNRDLPNGRKRAHSETEQHISKKLKLEGDGKIVVAVVGDKINTALVDGPASAPAVADTAKSIGRIVDASTLLTGTKWRSMLPCHQVDMTVTQAVDSVGLDEENDEDEDEDRKYVTGTHESSSSEEDNDDDKAASSGRHDEVPTWTSNVYGEDHPTDSFNTDSAHPANRLSHYRTNIKDAVVPRLDSAYSLRHFMGKTRSVSEIKTLIANLLDSRKYMYPTTITGTEVRIVKSQPFQAPMIIQVLQTAYFGTSTSVGIRHANRFCLSLPDKPNEHEIPICMLAMATAAVLTLELILKQAGPKRAHHMMANILAAVRATARVVSANAVDAANEVDFTNMPE</sequence>
<evidence type="ECO:0000313" key="4">
    <source>
        <dbReference type="Proteomes" id="UP000308730"/>
    </source>
</evidence>